<sequence>MLTMARIPFTIFTLTLLTSVSVLAQNATGATGAEKLPGFGQPINILGAMERTDQDFSDGLALDLFSPTNRTLTVTQNTSPLPGSFVTGSNGEPFVSLSKYSWVIKMNETANDLIAKIEVPYDPAMLAKMGINEANTYVGKLADDRMSWVVTETTRNVHRSENNTRIIKMTSLDGEYMLLGRQTVDTSNIFVQYGQGETRTVNITGGAGRQEAEFIDGLRFAMVAGKTVRMNVDLKFYGNMQAMQGMVPAGMEPLNTYSWVVNTSDAAANMTTSMKVPFNRAMLVQKRPGGSSPSTMLVVAKRALNAKTTDKFQVMPMNTQAVNELPEDRITVRDVKQVDGEYILLITPPAGVANSPQTIQQSRGYKKRRDWH</sequence>
<gene>
    <name evidence="3" type="ORF">QBC46DRAFT_354389</name>
</gene>
<feature type="region of interest" description="Disordered" evidence="1">
    <location>
        <begin position="353"/>
        <end position="372"/>
    </location>
</feature>
<evidence type="ECO:0000313" key="3">
    <source>
        <dbReference type="EMBL" id="KAK3940117.1"/>
    </source>
</evidence>
<feature type="compositionally biased region" description="Polar residues" evidence="1">
    <location>
        <begin position="354"/>
        <end position="363"/>
    </location>
</feature>
<protein>
    <submittedName>
        <fullName evidence="3">Uncharacterized protein</fullName>
    </submittedName>
</protein>
<accession>A0AAN6N6I4</accession>
<reference evidence="4" key="1">
    <citation type="journal article" date="2023" name="Mol. Phylogenet. Evol.">
        <title>Genome-scale phylogeny and comparative genomics of the fungal order Sordariales.</title>
        <authorList>
            <person name="Hensen N."/>
            <person name="Bonometti L."/>
            <person name="Westerberg I."/>
            <person name="Brannstrom I.O."/>
            <person name="Guillou S."/>
            <person name="Cros-Aarteil S."/>
            <person name="Calhoun S."/>
            <person name="Haridas S."/>
            <person name="Kuo A."/>
            <person name="Mondo S."/>
            <person name="Pangilinan J."/>
            <person name="Riley R."/>
            <person name="LaButti K."/>
            <person name="Andreopoulos B."/>
            <person name="Lipzen A."/>
            <person name="Chen C."/>
            <person name="Yan M."/>
            <person name="Daum C."/>
            <person name="Ng V."/>
            <person name="Clum A."/>
            <person name="Steindorff A."/>
            <person name="Ohm R.A."/>
            <person name="Martin F."/>
            <person name="Silar P."/>
            <person name="Natvig D.O."/>
            <person name="Lalanne C."/>
            <person name="Gautier V."/>
            <person name="Ament-Velasquez S.L."/>
            <person name="Kruys A."/>
            <person name="Hutchinson M.I."/>
            <person name="Powell A.J."/>
            <person name="Barry K."/>
            <person name="Miller A.N."/>
            <person name="Grigoriev I.V."/>
            <person name="Debuchy R."/>
            <person name="Gladieux P."/>
            <person name="Hiltunen Thoren M."/>
            <person name="Johannesson H."/>
        </authorList>
    </citation>
    <scope>NUCLEOTIDE SEQUENCE [LARGE SCALE GENOMIC DNA]</scope>
    <source>
        <strain evidence="4">CBS 340.73</strain>
    </source>
</reference>
<evidence type="ECO:0000256" key="2">
    <source>
        <dbReference type="SAM" id="SignalP"/>
    </source>
</evidence>
<dbReference type="Proteomes" id="UP001303473">
    <property type="component" value="Unassembled WGS sequence"/>
</dbReference>
<evidence type="ECO:0000313" key="4">
    <source>
        <dbReference type="Proteomes" id="UP001303473"/>
    </source>
</evidence>
<keyword evidence="4" id="KW-1185">Reference proteome</keyword>
<feature type="signal peptide" evidence="2">
    <location>
        <begin position="1"/>
        <end position="24"/>
    </location>
</feature>
<evidence type="ECO:0000256" key="1">
    <source>
        <dbReference type="SAM" id="MobiDB-lite"/>
    </source>
</evidence>
<dbReference type="EMBL" id="MU853800">
    <property type="protein sequence ID" value="KAK3940117.1"/>
    <property type="molecule type" value="Genomic_DNA"/>
</dbReference>
<dbReference type="AlphaFoldDB" id="A0AAN6N6I4"/>
<organism evidence="3 4">
    <name type="scientific">Diplogelasinospora grovesii</name>
    <dbReference type="NCBI Taxonomy" id="303347"/>
    <lineage>
        <taxon>Eukaryota</taxon>
        <taxon>Fungi</taxon>
        <taxon>Dikarya</taxon>
        <taxon>Ascomycota</taxon>
        <taxon>Pezizomycotina</taxon>
        <taxon>Sordariomycetes</taxon>
        <taxon>Sordariomycetidae</taxon>
        <taxon>Sordariales</taxon>
        <taxon>Diplogelasinosporaceae</taxon>
        <taxon>Diplogelasinospora</taxon>
    </lineage>
</organism>
<keyword evidence="2" id="KW-0732">Signal</keyword>
<proteinExistence type="predicted"/>
<feature type="chain" id="PRO_5042880496" evidence="2">
    <location>
        <begin position="25"/>
        <end position="372"/>
    </location>
</feature>
<comment type="caution">
    <text evidence="3">The sequence shown here is derived from an EMBL/GenBank/DDBJ whole genome shotgun (WGS) entry which is preliminary data.</text>
</comment>
<name>A0AAN6N6I4_9PEZI</name>